<organism evidence="11 12">
    <name type="scientific">Porites evermanni</name>
    <dbReference type="NCBI Taxonomy" id="104178"/>
    <lineage>
        <taxon>Eukaryota</taxon>
        <taxon>Metazoa</taxon>
        <taxon>Cnidaria</taxon>
        <taxon>Anthozoa</taxon>
        <taxon>Hexacorallia</taxon>
        <taxon>Scleractinia</taxon>
        <taxon>Fungiina</taxon>
        <taxon>Poritidae</taxon>
        <taxon>Porites</taxon>
    </lineage>
</organism>
<dbReference type="EMBL" id="CALNXI010002018">
    <property type="protein sequence ID" value="CAH3181614.1"/>
    <property type="molecule type" value="Genomic_DNA"/>
</dbReference>
<evidence type="ECO:0000256" key="8">
    <source>
        <dbReference type="RuleBase" id="RU362056"/>
    </source>
</evidence>
<evidence type="ECO:0000256" key="3">
    <source>
        <dbReference type="ARBA" id="ARBA00022475"/>
    </source>
</evidence>
<feature type="transmembrane region" description="Helical" evidence="8">
    <location>
        <begin position="679"/>
        <end position="699"/>
    </location>
</feature>
<feature type="domain" description="Kazal-like" evidence="10">
    <location>
        <begin position="723"/>
        <end position="775"/>
    </location>
</feature>
<evidence type="ECO:0000256" key="2">
    <source>
        <dbReference type="ARBA" id="ARBA00009657"/>
    </source>
</evidence>
<keyword evidence="8" id="KW-0813">Transport</keyword>
<comment type="similarity">
    <text evidence="2 8">Belongs to the organo anion transporter (TC 2.A.60) family.</text>
</comment>
<keyword evidence="5 8" id="KW-1133">Transmembrane helix</keyword>
<comment type="caution">
    <text evidence="11">The sequence shown here is derived from an EMBL/GenBank/DDBJ whole genome shotgun (WGS) entry which is preliminary data.</text>
</comment>
<feature type="transmembrane region" description="Helical" evidence="8">
    <location>
        <begin position="405"/>
        <end position="425"/>
    </location>
</feature>
<dbReference type="PANTHER" id="PTHR11388:SF100">
    <property type="entry name" value="SOLUTE CARRIER ORGANIC ANION TRANSPORTER FAMILY MEMBER 4A1"/>
    <property type="match status" value="1"/>
</dbReference>
<evidence type="ECO:0000256" key="6">
    <source>
        <dbReference type="ARBA" id="ARBA00023136"/>
    </source>
</evidence>
<evidence type="ECO:0000256" key="7">
    <source>
        <dbReference type="ARBA" id="ARBA00023157"/>
    </source>
</evidence>
<feature type="region of interest" description="Disordered" evidence="9">
    <location>
        <begin position="922"/>
        <end position="947"/>
    </location>
</feature>
<dbReference type="SUPFAM" id="SSF100895">
    <property type="entry name" value="Kazal-type serine protease inhibitors"/>
    <property type="match status" value="1"/>
</dbReference>
<gene>
    <name evidence="11" type="ORF">PEVE_00013742</name>
</gene>
<dbReference type="InterPro" id="IPR004156">
    <property type="entry name" value="OATP"/>
</dbReference>
<keyword evidence="4 8" id="KW-0812">Transmembrane</keyword>
<dbReference type="SUPFAM" id="SSF103473">
    <property type="entry name" value="MFS general substrate transporter"/>
    <property type="match status" value="2"/>
</dbReference>
<sequence length="947" mass="103165">MSEEDAETKGDAGEETAPLHMEAKDSKEDLRYGWRNVRPQCLQVLNSPKFFVFALATFGFVQGMCVSGFTNLYLLTLEKRFQLTSTEVGFVAASNDIAGIVLTALVSFYGTYGNKPRWLGYGCAITGLGCLIFVLPQALVGRYEPLLNSNGFGNGELCQLSVNGTSEFCFSNYGGRWYYIFIFFLAQLLMGGGTTPLYTLGPAYIDENVHPKSSPIYLAVFFASSLLGPGLGFISGGSLLKIYVDVTQPEGSNLTPDDPQWIGAWWIGFLFGGFILLLMTGLLLGFPRELPGAKRMREEAAKEGQIPKKDERLQGNIKDILPATLQLLKAPVFIFNSLGITSSSLFGAGIASFLPKILQLKYGLSPFITGAVIGTILVPGTVGSGIFLGGFIVRKFDLKKSLKMAARFCVICQVFTIIGSGAWFIPGCGTPDLAGLLVPYNGGRRIPKEKFHCTSLQLGKNELHCHILKTKSRYCGIVNTRGFFLLHAAGCFGVDRLLEGVNYDPSKIFTKSSRILKDLYKDPEGSNLTPDDPQWIGAWWIGFLFGGFILLLMTGLLLGFPRELPGAKRIREEAAKEGQIPKRDERLQGNIKDILPATLQLLKAPVFIFNSLGITSSSLFGAGIASFLPKILQLKYGLSPFITGVIIGTILVPGTVGSGIFLGGFIVRKFDLKKSLKMAARFCVICQIFTIIGSGSWFIPGCGLPDLAGLLVPYNGGSSLGDNGMTAPCNVNCSCSLATINPVCGEDNLAYFSPCHAGCKVSQDEKSFKNCSCIYPQGNVSEGSAVKGYCEKRSGCTTYIAFILLLILVLFSVFITAISNKTVVLRCVPYNQRAYALGFQFILQRSLGFLPGPILFGAIFDSSCLLWGRSCGKKGNCQFFDMTKLTDRLGYAGFSFTGLSLIFYFLSYWFCKPTIEEEEEKHRLEQLPNKEAAENEDNANGMGESSI</sequence>
<keyword evidence="12" id="KW-1185">Reference proteome</keyword>
<evidence type="ECO:0000313" key="12">
    <source>
        <dbReference type="Proteomes" id="UP001159427"/>
    </source>
</evidence>
<keyword evidence="8" id="KW-0406">Ion transport</keyword>
<dbReference type="InterPro" id="IPR002350">
    <property type="entry name" value="Kazal_dom"/>
</dbReference>
<feature type="transmembrane region" description="Helical" evidence="8">
    <location>
        <begin position="118"/>
        <end position="139"/>
    </location>
</feature>
<feature type="transmembrane region" description="Helical" evidence="8">
    <location>
        <begin position="88"/>
        <end position="111"/>
    </location>
</feature>
<dbReference type="NCBIfam" id="TIGR00805">
    <property type="entry name" value="oat"/>
    <property type="match status" value="1"/>
</dbReference>
<feature type="transmembrane region" description="Helical" evidence="8">
    <location>
        <begin position="607"/>
        <end position="629"/>
    </location>
</feature>
<name>A0ABN8RS02_9CNID</name>
<protein>
    <recommendedName>
        <fullName evidence="8">Solute carrier organic anion transporter family member</fullName>
    </recommendedName>
</protein>
<feature type="region of interest" description="Disordered" evidence="9">
    <location>
        <begin position="1"/>
        <end position="20"/>
    </location>
</feature>
<dbReference type="Pfam" id="PF03137">
    <property type="entry name" value="OATP"/>
    <property type="match status" value="2"/>
</dbReference>
<keyword evidence="7" id="KW-1015">Disulfide bond</keyword>
<accession>A0ABN8RS02</accession>
<evidence type="ECO:0000313" key="11">
    <source>
        <dbReference type="EMBL" id="CAH3181614.1"/>
    </source>
</evidence>
<feature type="transmembrane region" description="Helical" evidence="8">
    <location>
        <begin position="50"/>
        <end position="76"/>
    </location>
</feature>
<dbReference type="InterPro" id="IPR036058">
    <property type="entry name" value="Kazal_dom_sf"/>
</dbReference>
<feature type="transmembrane region" description="Helical" evidence="8">
    <location>
        <begin position="177"/>
        <end position="204"/>
    </location>
</feature>
<evidence type="ECO:0000256" key="9">
    <source>
        <dbReference type="SAM" id="MobiDB-lite"/>
    </source>
</evidence>
<dbReference type="PANTHER" id="PTHR11388">
    <property type="entry name" value="ORGANIC ANION TRANSPORTER"/>
    <property type="match status" value="1"/>
</dbReference>
<feature type="transmembrane region" description="Helical" evidence="8">
    <location>
        <begin position="641"/>
        <end position="667"/>
    </location>
</feature>
<dbReference type="Gene3D" id="1.20.1250.20">
    <property type="entry name" value="MFS general substrate transporter like domains"/>
    <property type="match status" value="2"/>
</dbReference>
<dbReference type="InterPro" id="IPR036259">
    <property type="entry name" value="MFS_trans_sf"/>
</dbReference>
<feature type="transmembrane region" description="Helical" evidence="8">
    <location>
        <begin position="538"/>
        <end position="560"/>
    </location>
</feature>
<dbReference type="Proteomes" id="UP001159427">
    <property type="component" value="Unassembled WGS sequence"/>
</dbReference>
<comment type="subcellular location">
    <subcellularLocation>
        <location evidence="1 8">Cell membrane</location>
        <topology evidence="1 8">Multi-pass membrane protein</topology>
    </subcellularLocation>
</comment>
<keyword evidence="3" id="KW-1003">Cell membrane</keyword>
<evidence type="ECO:0000259" key="10">
    <source>
        <dbReference type="PROSITE" id="PS51465"/>
    </source>
</evidence>
<feature type="transmembrane region" description="Helical" evidence="8">
    <location>
        <begin position="216"/>
        <end position="244"/>
    </location>
</feature>
<feature type="transmembrane region" description="Helical" evidence="8">
    <location>
        <begin position="839"/>
        <end position="860"/>
    </location>
</feature>
<proteinExistence type="inferred from homology"/>
<dbReference type="PROSITE" id="PS51465">
    <property type="entry name" value="KAZAL_2"/>
    <property type="match status" value="1"/>
</dbReference>
<keyword evidence="6 8" id="KW-0472">Membrane</keyword>
<evidence type="ECO:0000256" key="4">
    <source>
        <dbReference type="ARBA" id="ARBA00022692"/>
    </source>
</evidence>
<evidence type="ECO:0000256" key="5">
    <source>
        <dbReference type="ARBA" id="ARBA00022989"/>
    </source>
</evidence>
<feature type="transmembrane region" description="Helical" evidence="8">
    <location>
        <begin position="264"/>
        <end position="286"/>
    </location>
</feature>
<feature type="transmembrane region" description="Helical" evidence="8">
    <location>
        <begin position="367"/>
        <end position="393"/>
    </location>
</feature>
<dbReference type="Pfam" id="PF07648">
    <property type="entry name" value="Kazal_2"/>
    <property type="match status" value="1"/>
</dbReference>
<feature type="transmembrane region" description="Helical" evidence="8">
    <location>
        <begin position="889"/>
        <end position="911"/>
    </location>
</feature>
<feature type="transmembrane region" description="Helical" evidence="8">
    <location>
        <begin position="333"/>
        <end position="355"/>
    </location>
</feature>
<feature type="transmembrane region" description="Helical" evidence="8">
    <location>
        <begin position="799"/>
        <end position="818"/>
    </location>
</feature>
<comment type="caution">
    <text evidence="8">Lacks conserved residue(s) required for the propagation of feature annotation.</text>
</comment>
<evidence type="ECO:0000256" key="1">
    <source>
        <dbReference type="ARBA" id="ARBA00004651"/>
    </source>
</evidence>
<reference evidence="11 12" key="1">
    <citation type="submission" date="2022-05" db="EMBL/GenBank/DDBJ databases">
        <authorList>
            <consortium name="Genoscope - CEA"/>
            <person name="William W."/>
        </authorList>
    </citation>
    <scope>NUCLEOTIDE SEQUENCE [LARGE SCALE GENOMIC DNA]</scope>
</reference>